<organism evidence="6 7">
    <name type="scientific">Sistotremastrum niveocremeum HHB9708</name>
    <dbReference type="NCBI Taxonomy" id="1314777"/>
    <lineage>
        <taxon>Eukaryota</taxon>
        <taxon>Fungi</taxon>
        <taxon>Dikarya</taxon>
        <taxon>Basidiomycota</taxon>
        <taxon>Agaricomycotina</taxon>
        <taxon>Agaricomycetes</taxon>
        <taxon>Sistotremastrales</taxon>
        <taxon>Sistotremastraceae</taxon>
        <taxon>Sertulicium</taxon>
        <taxon>Sertulicium niveocremeum</taxon>
    </lineage>
</organism>
<dbReference type="InterPro" id="IPR038739">
    <property type="entry name" value="ARMC8/Vid28"/>
</dbReference>
<evidence type="ECO:0000313" key="7">
    <source>
        <dbReference type="Proteomes" id="UP000076722"/>
    </source>
</evidence>
<keyword evidence="5" id="KW-0539">Nucleus</keyword>
<reference evidence="6 7" key="1">
    <citation type="journal article" date="2016" name="Mol. Biol. Evol.">
        <title>Comparative Genomics of Early-Diverging Mushroom-Forming Fungi Provides Insights into the Origins of Lignocellulose Decay Capabilities.</title>
        <authorList>
            <person name="Nagy L.G."/>
            <person name="Riley R."/>
            <person name="Tritt A."/>
            <person name="Adam C."/>
            <person name="Daum C."/>
            <person name="Floudas D."/>
            <person name="Sun H."/>
            <person name="Yadav J.S."/>
            <person name="Pangilinan J."/>
            <person name="Larsson K.H."/>
            <person name="Matsuura K."/>
            <person name="Barry K."/>
            <person name="Labutti K."/>
            <person name="Kuo R."/>
            <person name="Ohm R.A."/>
            <person name="Bhattacharya S.S."/>
            <person name="Shirouzu T."/>
            <person name="Yoshinaga Y."/>
            <person name="Martin F.M."/>
            <person name="Grigoriev I.V."/>
            <person name="Hibbett D.S."/>
        </authorList>
    </citation>
    <scope>NUCLEOTIDE SEQUENCE [LARGE SCALE GENOMIC DNA]</scope>
    <source>
        <strain evidence="6 7">HHB9708</strain>
    </source>
</reference>
<keyword evidence="7" id="KW-1185">Reference proteome</keyword>
<keyword evidence="4" id="KW-0677">Repeat</keyword>
<gene>
    <name evidence="6" type="ORF">SISNIDRAFT_447947</name>
</gene>
<keyword evidence="3" id="KW-0963">Cytoplasm</keyword>
<protein>
    <submittedName>
        <fullName evidence="6">Uncharacterized protein</fullName>
    </submittedName>
</protein>
<comment type="subcellular location">
    <subcellularLocation>
        <location evidence="2">Cytoplasm</location>
    </subcellularLocation>
    <subcellularLocation>
        <location evidence="1">Nucleus</location>
    </subcellularLocation>
</comment>
<evidence type="ECO:0000256" key="4">
    <source>
        <dbReference type="ARBA" id="ARBA00022737"/>
    </source>
</evidence>
<dbReference type="InterPro" id="IPR011989">
    <property type="entry name" value="ARM-like"/>
</dbReference>
<dbReference type="AlphaFoldDB" id="A0A165AJI4"/>
<dbReference type="GO" id="GO:0043161">
    <property type="term" value="P:proteasome-mediated ubiquitin-dependent protein catabolic process"/>
    <property type="evidence" value="ECO:0007669"/>
    <property type="project" value="TreeGrafter"/>
</dbReference>
<sequence>MQEASLYAIAALSKENKPISTALAQSNAQSADSPPIENIARLFSARAIDVQISACLCAVYILRASHSTTALRHTSSSLGPNMFYTIMHILNRIISSTEPPAVKTKACYILAALATDELELQKDAWIAGCLRNLFDLLESIACPIGQNWTEEEPLPISRMREVSLFFRSICMPHEVSGSIHGLSTTMYA</sequence>
<dbReference type="Gene3D" id="1.25.10.10">
    <property type="entry name" value="Leucine-rich Repeat Variant"/>
    <property type="match status" value="1"/>
</dbReference>
<evidence type="ECO:0000256" key="2">
    <source>
        <dbReference type="ARBA" id="ARBA00004496"/>
    </source>
</evidence>
<evidence type="ECO:0000256" key="5">
    <source>
        <dbReference type="ARBA" id="ARBA00023242"/>
    </source>
</evidence>
<dbReference type="PANTHER" id="PTHR15651:SF7">
    <property type="entry name" value="ARMADILLO REPEAT-CONTAINING PROTEIN 8"/>
    <property type="match status" value="1"/>
</dbReference>
<evidence type="ECO:0000256" key="1">
    <source>
        <dbReference type="ARBA" id="ARBA00004123"/>
    </source>
</evidence>
<dbReference type="GO" id="GO:0034657">
    <property type="term" value="C:GID complex"/>
    <property type="evidence" value="ECO:0007669"/>
    <property type="project" value="TreeGrafter"/>
</dbReference>
<accession>A0A165AJI4</accession>
<evidence type="ECO:0000313" key="6">
    <source>
        <dbReference type="EMBL" id="KZS99105.1"/>
    </source>
</evidence>
<name>A0A165AJI4_9AGAM</name>
<dbReference type="STRING" id="1314777.A0A165AJI4"/>
<dbReference type="GO" id="GO:0005737">
    <property type="term" value="C:cytoplasm"/>
    <property type="evidence" value="ECO:0007669"/>
    <property type="project" value="UniProtKB-SubCell"/>
</dbReference>
<dbReference type="GO" id="GO:0005634">
    <property type="term" value="C:nucleus"/>
    <property type="evidence" value="ECO:0007669"/>
    <property type="project" value="UniProtKB-SubCell"/>
</dbReference>
<dbReference type="PANTHER" id="PTHR15651">
    <property type="entry name" value="ARMADILLO REPEAT-CONTAINING PROTEIN 8"/>
    <property type="match status" value="1"/>
</dbReference>
<dbReference type="SUPFAM" id="SSF48371">
    <property type="entry name" value="ARM repeat"/>
    <property type="match status" value="1"/>
</dbReference>
<dbReference type="EMBL" id="KV419394">
    <property type="protein sequence ID" value="KZS99105.1"/>
    <property type="molecule type" value="Genomic_DNA"/>
</dbReference>
<dbReference type="Proteomes" id="UP000076722">
    <property type="component" value="Unassembled WGS sequence"/>
</dbReference>
<evidence type="ECO:0000256" key="3">
    <source>
        <dbReference type="ARBA" id="ARBA00022490"/>
    </source>
</evidence>
<proteinExistence type="predicted"/>
<dbReference type="InterPro" id="IPR016024">
    <property type="entry name" value="ARM-type_fold"/>
</dbReference>
<dbReference type="OrthoDB" id="5559898at2759"/>